<dbReference type="Gene3D" id="3.90.650.10">
    <property type="entry name" value="PurM-like C-terminal domain"/>
    <property type="match status" value="1"/>
</dbReference>
<dbReference type="GO" id="GO:0000287">
    <property type="term" value="F:magnesium ion binding"/>
    <property type="evidence" value="ECO:0007669"/>
    <property type="project" value="UniProtKB-UniRule"/>
</dbReference>
<comment type="miscellaneous">
    <text evidence="2">Reaction mechanism of ThiL seems to utilize a direct, inline transfer of the gamma-phosphate of ATP to TMP rather than a phosphorylated enzyme intermediate.</text>
</comment>
<evidence type="ECO:0000256" key="2">
    <source>
        <dbReference type="HAMAP-Rule" id="MF_02128"/>
    </source>
</evidence>
<sequence>MNEFDFISRLEKSELNKNRFIGDDAACIYNKLLVSKDILVENIHFLESTPLEYVIHKLFTCNISDEASMGAVSKYVLLGLAVKDKSYLDMVMPFIEKECRLYNVELIGGDTSSSEKNMFSLTVIGERGKNIIYRNGACEGDIVFISRMTGKCRLSLENELNQYNHNIDKYYHYQVMAEDKLGAYLGNIEDITSMTDISDSLSVDLNNIALSSNKKAVIEYNKLDLSYLDIFHVDNLEYFLSSGEEFSLLFTVKKSSAEKVKSEIYKNLGINIIPVGRIETGSGLYLEKGGQMQKINLSGYEHFK</sequence>
<dbReference type="HAMAP" id="MF_02128">
    <property type="entry name" value="TMP_kinase"/>
    <property type="match status" value="1"/>
</dbReference>
<dbReference type="Gene3D" id="3.30.1330.10">
    <property type="entry name" value="PurM-like, N-terminal domain"/>
    <property type="match status" value="1"/>
</dbReference>
<dbReference type="InterPro" id="IPR006283">
    <property type="entry name" value="ThiL-like"/>
</dbReference>
<dbReference type="Proteomes" id="UP000824176">
    <property type="component" value="Unassembled WGS sequence"/>
</dbReference>
<feature type="binding site" evidence="2">
    <location>
        <position position="65"/>
    </location>
    <ligand>
        <name>Mg(2+)</name>
        <dbReference type="ChEBI" id="CHEBI:18420"/>
        <label>2</label>
    </ligand>
</feature>
<feature type="binding site" evidence="2">
    <location>
        <position position="244"/>
    </location>
    <ligand>
        <name>substrate</name>
    </ligand>
</feature>
<feature type="binding site" evidence="2">
    <location>
        <position position="65"/>
    </location>
    <ligand>
        <name>Mg(2+)</name>
        <dbReference type="ChEBI" id="CHEBI:18420"/>
        <label>4</label>
    </ligand>
</feature>
<dbReference type="InterPro" id="IPR036676">
    <property type="entry name" value="PurM-like_C_sf"/>
</dbReference>
<keyword evidence="2" id="KW-0067">ATP-binding</keyword>
<feature type="binding site" evidence="2">
    <location>
        <position position="196"/>
    </location>
    <ligand>
        <name>Mg(2+)</name>
        <dbReference type="ChEBI" id="CHEBI:18420"/>
        <label>3</label>
    </ligand>
</feature>
<keyword evidence="2" id="KW-0547">Nucleotide-binding</keyword>
<proteinExistence type="inferred from homology"/>
<dbReference type="EMBL" id="DXAQ01000141">
    <property type="protein sequence ID" value="HIZ90162.1"/>
    <property type="molecule type" value="Genomic_DNA"/>
</dbReference>
<feature type="binding site" evidence="2">
    <location>
        <position position="44"/>
    </location>
    <ligand>
        <name>substrate</name>
    </ligand>
</feature>
<dbReference type="PIRSF" id="PIRSF005303">
    <property type="entry name" value="Thiam_monoph_kin"/>
    <property type="match status" value="1"/>
</dbReference>
<dbReference type="CDD" id="cd02194">
    <property type="entry name" value="ThiL"/>
    <property type="match status" value="1"/>
</dbReference>
<feature type="binding site" evidence="2">
    <location>
        <begin position="109"/>
        <end position="110"/>
    </location>
    <ligand>
        <name>ATP</name>
        <dbReference type="ChEBI" id="CHEBI:30616"/>
    </ligand>
</feature>
<comment type="caution">
    <text evidence="2">Lacks conserved residue(s) required for the propagation of feature annotation.</text>
</comment>
<feature type="binding site" evidence="2">
    <location>
        <position position="134"/>
    </location>
    <ligand>
        <name>ATP</name>
        <dbReference type="ChEBI" id="CHEBI:30616"/>
    </ligand>
</feature>
<dbReference type="PANTHER" id="PTHR30270:SF0">
    <property type="entry name" value="THIAMINE-MONOPHOSPHATE KINASE"/>
    <property type="match status" value="1"/>
</dbReference>
<evidence type="ECO:0000313" key="5">
    <source>
        <dbReference type="Proteomes" id="UP000824176"/>
    </source>
</evidence>
<dbReference type="SUPFAM" id="SSF56042">
    <property type="entry name" value="PurM C-terminal domain-like"/>
    <property type="match status" value="1"/>
</dbReference>
<evidence type="ECO:0000256" key="1">
    <source>
        <dbReference type="ARBA" id="ARBA00022977"/>
    </source>
</evidence>
<gene>
    <name evidence="2 4" type="primary">thiL</name>
    <name evidence="4" type="ORF">H9804_09455</name>
</gene>
<feature type="binding site" evidence="2">
    <location>
        <position position="300"/>
    </location>
    <ligand>
        <name>substrate</name>
    </ligand>
</feature>
<keyword evidence="2" id="KW-0460">Magnesium</keyword>
<comment type="similarity">
    <text evidence="2">Belongs to the thiamine-monophosphate kinase family.</text>
</comment>
<dbReference type="GO" id="GO:0009030">
    <property type="term" value="F:thiamine-phosphate kinase activity"/>
    <property type="evidence" value="ECO:0007669"/>
    <property type="project" value="UniProtKB-UniRule"/>
</dbReference>
<keyword evidence="1 2" id="KW-0784">Thiamine biosynthesis</keyword>
<feature type="binding site" evidence="2">
    <location>
        <position position="24"/>
    </location>
    <ligand>
        <name>Mg(2+)</name>
        <dbReference type="ChEBI" id="CHEBI:18420"/>
        <label>3</label>
    </ligand>
</feature>
<keyword evidence="2 4" id="KW-0418">Kinase</keyword>
<comment type="function">
    <text evidence="2">Catalyzes the ATP-dependent phosphorylation of thiamine-monophosphate (TMP) to form thiamine-pyrophosphate (TPP), the active form of vitamin B1.</text>
</comment>
<dbReference type="GO" id="GO:0009228">
    <property type="term" value="P:thiamine biosynthetic process"/>
    <property type="evidence" value="ECO:0007669"/>
    <property type="project" value="UniProtKB-KW"/>
</dbReference>
<feature type="binding site" evidence="2">
    <location>
        <position position="110"/>
    </location>
    <ligand>
        <name>Mg(2+)</name>
        <dbReference type="ChEBI" id="CHEBI:18420"/>
        <label>1</label>
    </ligand>
</feature>
<keyword evidence="2" id="KW-0479">Metal-binding</keyword>
<feature type="binding site" evidence="2">
    <location>
        <position position="35"/>
    </location>
    <ligand>
        <name>Mg(2+)</name>
        <dbReference type="ChEBI" id="CHEBI:18420"/>
        <label>4</label>
    </ligand>
</feature>
<evidence type="ECO:0000259" key="3">
    <source>
        <dbReference type="Pfam" id="PF00586"/>
    </source>
</evidence>
<protein>
    <recommendedName>
        <fullName evidence="2">Thiamine-monophosphate kinase</fullName>
        <shortName evidence="2">TMP kinase</shortName>
        <shortName evidence="2">Thiamine-phosphate kinase</shortName>
        <ecNumber evidence="2">2.7.4.16</ecNumber>
    </recommendedName>
</protein>
<accession>A0A9D2GUC2</accession>
<dbReference type="GO" id="GO:0009229">
    <property type="term" value="P:thiamine diphosphate biosynthetic process"/>
    <property type="evidence" value="ECO:0007669"/>
    <property type="project" value="UniProtKB-UniRule"/>
</dbReference>
<dbReference type="EC" id="2.7.4.16" evidence="2"/>
<comment type="pathway">
    <text evidence="2">Cofactor biosynthesis; thiamine diphosphate biosynthesis; thiamine diphosphate from thiamine phosphate: step 1/1.</text>
</comment>
<dbReference type="PANTHER" id="PTHR30270">
    <property type="entry name" value="THIAMINE-MONOPHOSPHATE KINASE"/>
    <property type="match status" value="1"/>
</dbReference>
<feature type="binding site" evidence="2">
    <location>
        <position position="65"/>
    </location>
    <ligand>
        <name>Mg(2+)</name>
        <dbReference type="ChEBI" id="CHEBI:18420"/>
        <label>3</label>
    </ligand>
</feature>
<dbReference type="Pfam" id="PF00586">
    <property type="entry name" value="AIRS"/>
    <property type="match status" value="1"/>
</dbReference>
<evidence type="ECO:0000313" key="4">
    <source>
        <dbReference type="EMBL" id="HIZ90162.1"/>
    </source>
</evidence>
<feature type="domain" description="PurM-like N-terminal" evidence="3">
    <location>
        <begin position="22"/>
        <end position="126"/>
    </location>
</feature>
<dbReference type="InterPro" id="IPR016188">
    <property type="entry name" value="PurM-like_N"/>
</dbReference>
<comment type="caution">
    <text evidence="4">The sequence shown here is derived from an EMBL/GenBank/DDBJ whole genome shotgun (WGS) entry which is preliminary data.</text>
</comment>
<dbReference type="InterPro" id="IPR036921">
    <property type="entry name" value="PurM-like_N_sf"/>
</dbReference>
<name>A0A9D2GUC2_9BACT</name>
<reference evidence="4" key="2">
    <citation type="submission" date="2021-04" db="EMBL/GenBank/DDBJ databases">
        <authorList>
            <person name="Gilroy R."/>
        </authorList>
    </citation>
    <scope>NUCLEOTIDE SEQUENCE</scope>
    <source>
        <strain evidence="4">ChiW4-1371</strain>
    </source>
</reference>
<feature type="binding site" evidence="2">
    <location>
        <position position="37"/>
    </location>
    <ligand>
        <name>Mg(2+)</name>
        <dbReference type="ChEBI" id="CHEBI:18420"/>
        <label>2</label>
    </ligand>
</feature>
<feature type="binding site" evidence="2">
    <location>
        <position position="37"/>
    </location>
    <ligand>
        <name>Mg(2+)</name>
        <dbReference type="ChEBI" id="CHEBI:18420"/>
        <label>1</label>
    </ligand>
</feature>
<feature type="binding site" evidence="2">
    <location>
        <position position="198"/>
    </location>
    <ligand>
        <name>ATP</name>
        <dbReference type="ChEBI" id="CHEBI:30616"/>
    </ligand>
</feature>
<dbReference type="AlphaFoldDB" id="A0A9D2GUC2"/>
<feature type="binding site" evidence="2">
    <location>
        <position position="199"/>
    </location>
    <ligand>
        <name>Mg(2+)</name>
        <dbReference type="ChEBI" id="CHEBI:18420"/>
        <label>5</label>
    </ligand>
</feature>
<feature type="binding site" evidence="2">
    <location>
        <position position="24"/>
    </location>
    <ligand>
        <name>Mg(2+)</name>
        <dbReference type="ChEBI" id="CHEBI:18420"/>
        <label>4</label>
    </ligand>
</feature>
<dbReference type="SUPFAM" id="SSF55326">
    <property type="entry name" value="PurM N-terminal domain-like"/>
    <property type="match status" value="1"/>
</dbReference>
<keyword evidence="2 4" id="KW-0808">Transferase</keyword>
<organism evidence="4 5">
    <name type="scientific">Candidatus Mucispirillum faecigallinarum</name>
    <dbReference type="NCBI Taxonomy" id="2838699"/>
    <lineage>
        <taxon>Bacteria</taxon>
        <taxon>Pseudomonadati</taxon>
        <taxon>Deferribacterota</taxon>
        <taxon>Deferribacteres</taxon>
        <taxon>Deferribacterales</taxon>
        <taxon>Mucispirillaceae</taxon>
        <taxon>Mucispirillum</taxon>
    </lineage>
</organism>
<reference evidence="4" key="1">
    <citation type="journal article" date="2021" name="PeerJ">
        <title>Extensive microbial diversity within the chicken gut microbiome revealed by metagenomics and culture.</title>
        <authorList>
            <person name="Gilroy R."/>
            <person name="Ravi A."/>
            <person name="Getino M."/>
            <person name="Pursley I."/>
            <person name="Horton D.L."/>
            <person name="Alikhan N.F."/>
            <person name="Baker D."/>
            <person name="Gharbi K."/>
            <person name="Hall N."/>
            <person name="Watson M."/>
            <person name="Adriaenssens E.M."/>
            <person name="Foster-Nyarko E."/>
            <person name="Jarju S."/>
            <person name="Secka A."/>
            <person name="Antonio M."/>
            <person name="Oren A."/>
            <person name="Chaudhuri R.R."/>
            <person name="La Ragione R."/>
            <person name="Hildebrand F."/>
            <person name="Pallen M.J."/>
        </authorList>
    </citation>
    <scope>NUCLEOTIDE SEQUENCE</scope>
    <source>
        <strain evidence="4">ChiW4-1371</strain>
    </source>
</reference>
<comment type="catalytic activity">
    <reaction evidence="2">
        <text>thiamine phosphate + ATP = thiamine diphosphate + ADP</text>
        <dbReference type="Rhea" id="RHEA:15913"/>
        <dbReference type="ChEBI" id="CHEBI:30616"/>
        <dbReference type="ChEBI" id="CHEBI:37575"/>
        <dbReference type="ChEBI" id="CHEBI:58937"/>
        <dbReference type="ChEBI" id="CHEBI:456216"/>
        <dbReference type="EC" id="2.7.4.16"/>
    </reaction>
</comment>
<dbReference type="GO" id="GO:0005524">
    <property type="term" value="F:ATP binding"/>
    <property type="evidence" value="ECO:0007669"/>
    <property type="project" value="UniProtKB-UniRule"/>
</dbReference>
<dbReference type="NCBIfam" id="TIGR01379">
    <property type="entry name" value="thiL"/>
    <property type="match status" value="1"/>
</dbReference>